<dbReference type="InterPro" id="IPR023451">
    <property type="entry name" value="Thymidate_synth/dCMP_Mease_dom"/>
</dbReference>
<feature type="domain" description="Thymidylate synthase/dCMP hydroxymethylase" evidence="3">
    <location>
        <begin position="20"/>
        <end position="248"/>
    </location>
</feature>
<keyword evidence="4" id="KW-0614">Plasmid</keyword>
<proteinExistence type="predicted"/>
<dbReference type="PANTHER" id="PTHR11548">
    <property type="entry name" value="THYMIDYLATE SYNTHASE 1"/>
    <property type="match status" value="1"/>
</dbReference>
<dbReference type="GO" id="GO:0005829">
    <property type="term" value="C:cytosol"/>
    <property type="evidence" value="ECO:0007669"/>
    <property type="project" value="TreeGrafter"/>
</dbReference>
<dbReference type="AlphaFoldDB" id="A0A2S1J6R3"/>
<dbReference type="SUPFAM" id="SSF55831">
    <property type="entry name" value="Thymidylate synthase/dCMP hydroxymethylase"/>
    <property type="match status" value="1"/>
</dbReference>
<dbReference type="InterPro" id="IPR045097">
    <property type="entry name" value="Thymidate_synth/dCMP_Mease"/>
</dbReference>
<keyword evidence="1 4" id="KW-0489">Methyltransferase</keyword>
<evidence type="ECO:0000313" key="4">
    <source>
        <dbReference type="EMBL" id="AWF73982.1"/>
    </source>
</evidence>
<dbReference type="PANTHER" id="PTHR11548:SF9">
    <property type="entry name" value="THYMIDYLATE SYNTHASE"/>
    <property type="match status" value="1"/>
</dbReference>
<dbReference type="GO" id="GO:0006231">
    <property type="term" value="P:dTMP biosynthetic process"/>
    <property type="evidence" value="ECO:0007669"/>
    <property type="project" value="TreeGrafter"/>
</dbReference>
<dbReference type="InterPro" id="IPR036926">
    <property type="entry name" value="Thymidate_synth/dCMP_Mease_sf"/>
</dbReference>
<dbReference type="EC" id="2.1.1.45" evidence="4"/>
<organism evidence="4">
    <name type="scientific">Escherichia coli</name>
    <dbReference type="NCBI Taxonomy" id="562"/>
    <lineage>
        <taxon>Bacteria</taxon>
        <taxon>Pseudomonadati</taxon>
        <taxon>Pseudomonadota</taxon>
        <taxon>Gammaproteobacteria</taxon>
        <taxon>Enterobacterales</taxon>
        <taxon>Enterobacteriaceae</taxon>
        <taxon>Escherichia</taxon>
    </lineage>
</organism>
<accession>A0A2S1J6R3</accession>
<name>A0A2S1J6R3_ECOLX</name>
<dbReference type="Pfam" id="PF00303">
    <property type="entry name" value="Thymidylat_synt"/>
    <property type="match status" value="1"/>
</dbReference>
<dbReference type="RefSeq" id="WP_207393739.1">
    <property type="nucleotide sequence ID" value="NZ_CP095450.1"/>
</dbReference>
<evidence type="ECO:0000256" key="1">
    <source>
        <dbReference type="ARBA" id="ARBA00022603"/>
    </source>
</evidence>
<protein>
    <submittedName>
        <fullName evidence="4">Thymidylate synthase</fullName>
        <ecNumber evidence="4">2.1.1.45</ecNumber>
    </submittedName>
</protein>
<evidence type="ECO:0000259" key="3">
    <source>
        <dbReference type="Pfam" id="PF00303"/>
    </source>
</evidence>
<dbReference type="EMBL" id="MG825371">
    <property type="protein sequence ID" value="AWF73982.1"/>
    <property type="molecule type" value="Genomic_DNA"/>
</dbReference>
<evidence type="ECO:0000256" key="2">
    <source>
        <dbReference type="ARBA" id="ARBA00022679"/>
    </source>
</evidence>
<dbReference type="Gene3D" id="3.30.572.10">
    <property type="entry name" value="Thymidylate synthase/dCMP hydroxymethylase domain"/>
    <property type="match status" value="1"/>
</dbReference>
<gene>
    <name evidence="4" type="primary">thyA</name>
    <name evidence="4" type="ORF">GLDEPIOJ_00006</name>
</gene>
<sequence length="278" mass="31780">MSYMPKKIEGASVDELVLKGVKHIINNGERISSRAGGAIQDYGVIYVLSDPLNRVHSLRNGAMRYFARELIAYFSGSLKVEDGLAKASKFWASLADENGNINSNYGYYVFHEKIDKYTNQYNWAKCVLLKNKDTRRAIININQVRHKSDTKDFPCTVSIQFYIKDNELYCETNSRSTDIITGLPYDMGFFSFVHELMWKDLIENGLEDLKLGPTIMKTTFTQIYDKTINKAYEILNNECNDLNVINMPSVISAQDTLNDIMSGSSKTDVVKWIYKYAE</sequence>
<reference evidence="4" key="1">
    <citation type="submission" date="2018-01" db="EMBL/GenBank/DDBJ databases">
        <title>Prevalence of blaNDM and mcr-1 in Escherichia coli from food in China.</title>
        <authorList>
            <person name="Liu X."/>
            <person name="Li R."/>
            <person name="Chen S."/>
        </authorList>
    </citation>
    <scope>NUCLEOTIDE SEQUENCE</scope>
    <source>
        <strain evidence="4">1106</strain>
        <plasmid evidence="4">p1106-IncFII</plasmid>
    </source>
</reference>
<geneLocation type="plasmid" evidence="4">
    <name>p1106-IncFII</name>
</geneLocation>
<keyword evidence="2 4" id="KW-0808">Transferase</keyword>
<dbReference type="GO" id="GO:0004799">
    <property type="term" value="F:thymidylate synthase activity"/>
    <property type="evidence" value="ECO:0007669"/>
    <property type="project" value="UniProtKB-EC"/>
</dbReference>
<dbReference type="GO" id="GO:0032259">
    <property type="term" value="P:methylation"/>
    <property type="evidence" value="ECO:0007669"/>
    <property type="project" value="UniProtKB-KW"/>
</dbReference>